<keyword evidence="1" id="KW-1133">Transmembrane helix</keyword>
<name>A0A1Y6CYF6_9BACT</name>
<dbReference type="PROSITE" id="PS51257">
    <property type="entry name" value="PROKAR_LIPOPROTEIN"/>
    <property type="match status" value="1"/>
</dbReference>
<dbReference type="AlphaFoldDB" id="A0A1Y6CYF6"/>
<evidence type="ECO:0000259" key="2">
    <source>
        <dbReference type="PROSITE" id="PS50125"/>
    </source>
</evidence>
<keyword evidence="1" id="KW-0472">Membrane</keyword>
<keyword evidence="4" id="KW-1185">Reference proteome</keyword>
<feature type="transmembrane region" description="Helical" evidence="1">
    <location>
        <begin position="429"/>
        <end position="446"/>
    </location>
</feature>
<dbReference type="PROSITE" id="PS50125">
    <property type="entry name" value="GUANYLATE_CYCLASE_2"/>
    <property type="match status" value="1"/>
</dbReference>
<feature type="transmembrane region" description="Helical" evidence="1">
    <location>
        <begin position="452"/>
        <end position="475"/>
    </location>
</feature>
<dbReference type="STRING" id="1513793.SAMN06296036_14411"/>
<dbReference type="InterPro" id="IPR050697">
    <property type="entry name" value="Adenylyl/Guanylyl_Cyclase_3/4"/>
</dbReference>
<dbReference type="InterPro" id="IPR007890">
    <property type="entry name" value="CHASE2"/>
</dbReference>
<dbReference type="SUPFAM" id="SSF55073">
    <property type="entry name" value="Nucleotide cyclase"/>
    <property type="match status" value="1"/>
</dbReference>
<dbReference type="GO" id="GO:0006171">
    <property type="term" value="P:cAMP biosynthetic process"/>
    <property type="evidence" value="ECO:0007669"/>
    <property type="project" value="TreeGrafter"/>
</dbReference>
<dbReference type="PANTHER" id="PTHR43081:SF1">
    <property type="entry name" value="ADENYLATE CYCLASE, TERMINAL-DIFFERENTIATION SPECIFIC"/>
    <property type="match status" value="1"/>
</dbReference>
<dbReference type="SMART" id="SM01080">
    <property type="entry name" value="CHASE2"/>
    <property type="match status" value="1"/>
</dbReference>
<dbReference type="CDD" id="cd07302">
    <property type="entry name" value="CHD"/>
    <property type="match status" value="1"/>
</dbReference>
<feature type="transmembrane region" description="Helical" evidence="1">
    <location>
        <begin position="405"/>
        <end position="422"/>
    </location>
</feature>
<dbReference type="GO" id="GO:0004016">
    <property type="term" value="F:adenylate cyclase activity"/>
    <property type="evidence" value="ECO:0007669"/>
    <property type="project" value="UniProtKB-ARBA"/>
</dbReference>
<dbReference type="EMBL" id="FWZT01000044">
    <property type="protein sequence ID" value="SMF83032.1"/>
    <property type="molecule type" value="Genomic_DNA"/>
</dbReference>
<proteinExistence type="predicted"/>
<dbReference type="Pfam" id="PF00211">
    <property type="entry name" value="Guanylate_cyc"/>
    <property type="match status" value="1"/>
</dbReference>
<reference evidence="4" key="1">
    <citation type="submission" date="2017-04" db="EMBL/GenBank/DDBJ databases">
        <authorList>
            <person name="Varghese N."/>
            <person name="Submissions S."/>
        </authorList>
    </citation>
    <scope>NUCLEOTIDE SEQUENCE [LARGE SCALE GENOMIC DNA]</scope>
    <source>
        <strain evidence="4">RKEM611</strain>
    </source>
</reference>
<dbReference type="SMART" id="SM00044">
    <property type="entry name" value="CYCc"/>
    <property type="match status" value="1"/>
</dbReference>
<dbReference type="Gene3D" id="3.30.70.1230">
    <property type="entry name" value="Nucleotide cyclase"/>
    <property type="match status" value="1"/>
</dbReference>
<dbReference type="InterPro" id="IPR029787">
    <property type="entry name" value="Nucleotide_cyclase"/>
</dbReference>
<evidence type="ECO:0000313" key="3">
    <source>
        <dbReference type="EMBL" id="SMF83032.1"/>
    </source>
</evidence>
<protein>
    <submittedName>
        <fullName evidence="3">Adenylate cyclase</fullName>
    </submittedName>
</protein>
<dbReference type="Pfam" id="PF05226">
    <property type="entry name" value="CHASE2"/>
    <property type="match status" value="1"/>
</dbReference>
<feature type="transmembrane region" description="Helical" evidence="1">
    <location>
        <begin position="12"/>
        <end position="34"/>
    </location>
</feature>
<evidence type="ECO:0000256" key="1">
    <source>
        <dbReference type="SAM" id="Phobius"/>
    </source>
</evidence>
<dbReference type="OrthoDB" id="5288193at2"/>
<dbReference type="PANTHER" id="PTHR43081">
    <property type="entry name" value="ADENYLATE CYCLASE, TERMINAL-DIFFERENTIATION SPECIFIC-RELATED"/>
    <property type="match status" value="1"/>
</dbReference>
<dbReference type="InterPro" id="IPR001054">
    <property type="entry name" value="A/G_cyclase"/>
</dbReference>
<keyword evidence="1" id="KW-0812">Transmembrane</keyword>
<gene>
    <name evidence="3" type="ORF">SAMN06296036_14411</name>
</gene>
<organism evidence="3 4">
    <name type="scientific">Pseudobacteriovorax antillogorgiicola</name>
    <dbReference type="NCBI Taxonomy" id="1513793"/>
    <lineage>
        <taxon>Bacteria</taxon>
        <taxon>Pseudomonadati</taxon>
        <taxon>Bdellovibrionota</taxon>
        <taxon>Oligoflexia</taxon>
        <taxon>Oligoflexales</taxon>
        <taxon>Pseudobacteriovoracaceae</taxon>
        <taxon>Pseudobacteriovorax</taxon>
    </lineage>
</organism>
<dbReference type="GO" id="GO:0035556">
    <property type="term" value="P:intracellular signal transduction"/>
    <property type="evidence" value="ECO:0007669"/>
    <property type="project" value="InterPro"/>
</dbReference>
<dbReference type="RefSeq" id="WP_132326238.1">
    <property type="nucleotide sequence ID" value="NZ_FWZT01000044.1"/>
</dbReference>
<evidence type="ECO:0000313" key="4">
    <source>
        <dbReference type="Proteomes" id="UP000192907"/>
    </source>
</evidence>
<feature type="domain" description="Guanylate cyclase" evidence="2">
    <location>
        <begin position="517"/>
        <end position="655"/>
    </location>
</feature>
<accession>A0A1Y6CYF6</accession>
<dbReference type="Proteomes" id="UP000192907">
    <property type="component" value="Unassembled WGS sequence"/>
</dbReference>
<sequence length="788" mass="89988">MIKKTLHNLKKNWPPITICISITAMACVVLFHHFRSQYEHYRNSDLVYSVESKILDWKLRSRGVDETETKVGILAIDERSLSKFGRWPFSRKFYSQAFANLKKIGVKWIGFDVVWAEKEQTLLTDSQPLYRTINRTNYKARIKAMDRMTENSPSDIKFARAIKEFENIILGYFYFGDKAEFERTAGHREPFRDLDLMLSSAIEAVDMPEGRELKDYNLPKAYGVVSNTPIYLNSSEHFAFFSNDADDDAINRWVTLAAKVDGNLMPSLALKGAAEFLNSEIFVFFNEAAIEGIVLVNREDEEQAIEIPIDPAGYGRLLIQHRGPSQGFQHFSLADAYDDSFSNEEREALKGSILLLGATATGINDIRPNPFDPAIDGVENHAAAIDNIVRRRFLRRPATMIETEFMIILGIGLFFSPILIWGHAITSGLALLVFLGGFWAVDYFFWFEKGIWAYLAVPCTQILSMFLLTNIFKYISEEKDKQFLKSAFGSYISPELIEDMYNTGEPPKLGGNSGILTAYFTDIQGFSSFSEKLTATQLVELLNEYLTAMTDILLEEKGTLDKYEGDAIIAFFGAPMPLEDHAVRACTVAVKMQYTLLQLRKKWTDEGDKWPQIVKDMRMRIGINSGEIVTGNMGSRDRMNYTMMGDSVNLAARLEEAAKQYGIFTQVSQFTKDLTDDKFEMRELDTIRVVGKKEPVTTYDLLGIKGMTPPGLVKLKDTFHHGLQLYKDMKWDEAIAVFKQSLEMEWLRYPDLKGKKTNPSEIYIERCEEFKKNPPPDDWDRVYTLTKK</sequence>